<proteinExistence type="predicted"/>
<dbReference type="Pfam" id="PF09684">
    <property type="entry name" value="Tail_P2_I"/>
    <property type="match status" value="1"/>
</dbReference>
<name>A0ABS5HHB4_9BACT</name>
<dbReference type="RefSeq" id="WP_212141758.1">
    <property type="nucleotide sequence ID" value="NZ_JAGSSW010000002.1"/>
</dbReference>
<evidence type="ECO:0000313" key="2">
    <source>
        <dbReference type="Proteomes" id="UP000682951"/>
    </source>
</evidence>
<reference evidence="1 2" key="1">
    <citation type="submission" date="2021-04" db="EMBL/GenBank/DDBJ databases">
        <title>Molecular and phenotypic characterization and identification of bacterial isolates recovered from the Anatolian ground squirrels (Spermophilus xanthoprymnus) and which have the potential to form a new species in the Campylobacter genus.</title>
        <authorList>
            <person name="Aydin F."/>
            <person name="Abay S."/>
            <person name="Kayman T."/>
            <person name="Karakaya E."/>
            <person name="Mustak H.K."/>
            <person name="Mustak I.B."/>
            <person name="Bilgin N."/>
            <person name="Duzler A."/>
            <person name="Sahin O."/>
            <person name="Guran O."/>
            <person name="Saticioglu I.B."/>
        </authorList>
    </citation>
    <scope>NUCLEOTIDE SEQUENCE [LARGE SCALE GENOMIC DNA]</scope>
    <source>
        <strain evidence="2">faydin-G24</strain>
    </source>
</reference>
<dbReference type="Proteomes" id="UP000682951">
    <property type="component" value="Unassembled WGS sequence"/>
</dbReference>
<protein>
    <submittedName>
        <fullName evidence="1">Phage tail protein I</fullName>
    </submittedName>
</protein>
<sequence>MSLLPKHKSKFDKKLDDFFGIKLDGLDISVINTLADTCPAQLLPILATSFDVDIDGLSQSLARELLHNAFKIHYYSGTFYALNKALKTFLNKCEVKEWFSYNAQPYHFKLIFKVSNTGVSPDELKRIDEIVSEYKNVRSIYDGATIKATTNTNLNTAMTCVCGESVSVYPLQSENLQTQWMTRYGVAVKFDEIMEVKLDARVL</sequence>
<dbReference type="EMBL" id="JAGSSW010000002">
    <property type="protein sequence ID" value="MBR8463664.1"/>
    <property type="molecule type" value="Genomic_DNA"/>
</dbReference>
<accession>A0ABS5HHB4</accession>
<comment type="caution">
    <text evidence="1">The sequence shown here is derived from an EMBL/GenBank/DDBJ whole genome shotgun (WGS) entry which is preliminary data.</text>
</comment>
<keyword evidence="2" id="KW-1185">Reference proteome</keyword>
<dbReference type="NCBIfam" id="TIGR01634">
    <property type="entry name" value="tail_P2_I"/>
    <property type="match status" value="1"/>
</dbReference>
<evidence type="ECO:0000313" key="1">
    <source>
        <dbReference type="EMBL" id="MBR8463664.1"/>
    </source>
</evidence>
<gene>
    <name evidence="1" type="ORF">KDD93_03630</name>
</gene>
<dbReference type="InterPro" id="IPR006521">
    <property type="entry name" value="Tail_protein_I"/>
</dbReference>
<organism evidence="1 2">
    <name type="scientific">Campylobacter anatolicus</name>
    <dbReference type="NCBI Taxonomy" id="2829105"/>
    <lineage>
        <taxon>Bacteria</taxon>
        <taxon>Pseudomonadati</taxon>
        <taxon>Campylobacterota</taxon>
        <taxon>Epsilonproteobacteria</taxon>
        <taxon>Campylobacterales</taxon>
        <taxon>Campylobacteraceae</taxon>
        <taxon>Campylobacter</taxon>
    </lineage>
</organism>